<proteinExistence type="predicted"/>
<feature type="transmembrane region" description="Helical" evidence="1">
    <location>
        <begin position="71"/>
        <end position="93"/>
    </location>
</feature>
<keyword evidence="1" id="KW-0472">Membrane</keyword>
<dbReference type="Proteomes" id="UP000595362">
    <property type="component" value="Chromosome"/>
</dbReference>
<accession>A0A7T5UG57</accession>
<name>A0A7T5UG57_9BACT</name>
<keyword evidence="1" id="KW-0812">Transmembrane</keyword>
<sequence>MKPIDAPMLDMFPTAEAIFKDNYDVIRLLENRRRNMIFVFIITSLVIGLFSFFATPFILPLRSGPSPDMRFSLQLLYAIIAALCFIPVQYSFIDGLYRQLAKRKCLDIIAGSLKMTYRRGGYFYLTDIYDHHILPPYTKRRVEEGFSGKFKGFKIEFQDFFISSARRCLEGASFRSLPLLGRYYGLAMKVELNKRFAYHTVLLPAKEQKRFLASLPNANLFLHEDVNLVYHNFTRHYVCLSTHQVEARYILDPAVMERFARLAESFDTDLISASFMGNEMVVVMRPLLNLFEVGSLRDPVTVLTIERTLMQIHTLRQMAEIFELNDKVGLGAAVTGRID</sequence>
<evidence type="ECO:0000256" key="1">
    <source>
        <dbReference type="SAM" id="Phobius"/>
    </source>
</evidence>
<dbReference type="EMBL" id="CP066681">
    <property type="protein sequence ID" value="QQG35899.1"/>
    <property type="molecule type" value="Genomic_DNA"/>
</dbReference>
<gene>
    <name evidence="2" type="ORF">HYS17_10410</name>
</gene>
<dbReference type="Pfam" id="PF11335">
    <property type="entry name" value="DUF3137"/>
    <property type="match status" value="1"/>
</dbReference>
<dbReference type="InterPro" id="IPR021484">
    <property type="entry name" value="DUF3137"/>
</dbReference>
<feature type="transmembrane region" description="Helical" evidence="1">
    <location>
        <begin position="37"/>
        <end position="59"/>
    </location>
</feature>
<dbReference type="AlphaFoldDB" id="A0A7T5UG57"/>
<keyword evidence="1" id="KW-1133">Transmembrane helix</keyword>
<evidence type="ECO:0000313" key="3">
    <source>
        <dbReference type="Proteomes" id="UP000595362"/>
    </source>
</evidence>
<reference evidence="2 3" key="1">
    <citation type="submission" date="2020-07" db="EMBL/GenBank/DDBJ databases">
        <title>Huge and variable diversity of episymbiotic CPR bacteria and DPANN archaea in groundwater ecosystems.</title>
        <authorList>
            <person name="He C.Y."/>
            <person name="Keren R."/>
            <person name="Whittaker M."/>
            <person name="Farag I.F."/>
            <person name="Doudna J."/>
            <person name="Cate J.H.D."/>
            <person name="Banfield J.F."/>
        </authorList>
    </citation>
    <scope>NUCLEOTIDE SEQUENCE [LARGE SCALE GENOMIC DNA]</scope>
    <source>
        <strain evidence="2">NC_groundwater_70_Ag_B-0.1um_54_66</strain>
    </source>
</reference>
<protein>
    <submittedName>
        <fullName evidence="2">DUF3137 domain-containing protein</fullName>
    </submittedName>
</protein>
<evidence type="ECO:0000313" key="2">
    <source>
        <dbReference type="EMBL" id="QQG35899.1"/>
    </source>
</evidence>
<organism evidence="2 3">
    <name type="scientific">Micavibrio aeruginosavorus</name>
    <dbReference type="NCBI Taxonomy" id="349221"/>
    <lineage>
        <taxon>Bacteria</taxon>
        <taxon>Pseudomonadati</taxon>
        <taxon>Bdellovibrionota</taxon>
        <taxon>Bdellovibrionia</taxon>
        <taxon>Bdellovibrionales</taxon>
        <taxon>Pseudobdellovibrionaceae</taxon>
        <taxon>Micavibrio</taxon>
    </lineage>
</organism>